<feature type="compositionally biased region" description="Polar residues" evidence="2">
    <location>
        <begin position="1445"/>
        <end position="1462"/>
    </location>
</feature>
<dbReference type="Pfam" id="PF14874">
    <property type="entry name" value="PapD-like"/>
    <property type="match status" value="1"/>
</dbReference>
<protein>
    <submittedName>
        <fullName evidence="3">Uncharacterized protein</fullName>
    </submittedName>
</protein>
<feature type="compositionally biased region" description="Polar residues" evidence="2">
    <location>
        <begin position="2008"/>
        <end position="2038"/>
    </location>
</feature>
<accession>A0ABR4N9G0</accession>
<feature type="region of interest" description="Disordered" evidence="2">
    <location>
        <begin position="1117"/>
        <end position="1138"/>
    </location>
</feature>
<sequence>MSSLAPSPRRQLVSRQGSMRQVLSGDAASLKPDSRLSELPPLGDKLASHAASSLSIGTPQRGRSIGSRQPSMVGLSRLSSSMSISSTAQRPTTGTKKPRTPAALAAPRLVPIEDQSISQMLDATLQDVIKAFEFADPPAAQAGKLAPADNGAPGQSLAVVPSLEDALHASASALSTQQIGASTVASTVALNTRPQSSARSNSGSIGLAAKGSRVGSISGSVVLPAVPTVQVDDEPEDADFSLRRRLARKLEELDVRVSVAGISRRKIDAIHAVVDNSRTYCTWRRLQNSSLEDVFDEDTEKLRERIDTVMAECDAKLEDLRDIREEMLDAKRRAEDDEREHMTEAFRGFDPKYQSTVLPPTSALLKLNTALHKQYGLITFSTEDETEDDEAINLKRQLKNEQLVQRIRRFSFPRTDTRLRRLLFSEQKNRVLEIDAAGVLEVEYDPNSKGPGAGTAEACVPDAAAVHVRRAYKVEYGDEEIRILNRMNNRIYYLRNPRFPVAERFKVTLPENSKLNVSTRTPGSSFTSQSLFTLGRSISAAPPTPRAEQHESQILAEPSTVYFGDYVPYCSYTQKLTIRNTASVAHRFRVSTGPPYKYSQFFSCELVHCPKDNDGLVAPGLACEYAIRFHPNSYADFHQALLISTEMGDSFTVSVIAKRQPPELTLPPVLDCGPCRAGHIAVRNWDFLNRGGPARFLIMPPGENLDPFEVFDKIGAHNHVKPTAIRSGPFEVYPSYFSLGSNEFGRIVVHYSPQDVHEGLMDDDTSSLFSEAHAGEVVSPSRMDSIVLKVACDNCQILELPLAGRAERPSVRIVRVERHTGEVVHSDELPEDELFDLIHDFGDQNPHGVSSSLVVARNRTHLRLPFRWAQSDNPRNIHNELEDLTFEKNMSIQITPASGWLEPNSETTFRIEFCPETVRPYDIVAELLLVQDSESKVGHRDAPSLLGDTGEEKLLALRLKGRGVPYEAYVNTKLLCIPYILRSGEKYSSRVTMTNLSVWSLDYEWLIENIDESAMDVEISEQTGTLGSQACAMLSVRLVGGFPSRVNGALVCRTAHGLGPTLRISIIAEIGLPLRSLAFDADAIDFGLLALGEKKTVQVPLVNSTRMTMTYELRATRNDDRRAAAQSEHPDAQSSAMDSGRPDCYLIYRPSRGTIAAGATHLIDLTYIPTWYQRLNGTLEVRVLAMSPPGAAQTSTELEPAHLPPVTASAVEMVSIVQTPRIDILNPHQNFSCFYNVPVQIIVTLTNLTMLSAKFRLRNLNTDTFRATFTPDHGELAGGTSVDVKVELVFFSVGEHKNLRMFGDVEGMVENDGQLLVIVDAEVRPLEVSFRVIENEKALEAHAVIKSSGKTKKPSNRSAALRFDFGTTCPIFAIRARTLRIRNHSAMVSPFKIWFEKYTPTAQIDTVLDDSEDFDAGAIQEADARGARGGLRAGPFGSEPVVLTSATSDATQPNGMRGGSSTKGERGREHKRAPAAMASSTPTPLLLRPTKANKIGFSSKAGQGYIDNIKKVRHMIQRMQTLLSDGRGAAFHASPSQGVIQPWGEMEVRVTSYNNLVGLYEDYLVCEIGDWVQQRMPVRLGVVGTPVKFTGPHLVTKAKQHPGDMDRVNFGARVINPRWGGGDGVRVGLSAPQKPDPTGGFAAVQMPSSTGLRANATSHSVKDPSLPEAFTKLVIVENQSPRDIVLNWNVYIRHAQLHERSFDDLDSRLADDVISSRYLVRGDEMGILEVSPNSLTIPAFKSSTMTCIYRSAMLGNFDALVLADVGYMEPDGSVRYEHKRHVKRDDAEASAAPGVSAGQQGESIKIRQLDSVAKLHIQARCIEPKLSLDVGSRLRIKQTIRPVTMDVDAASMGRSVIAFLKNNSDAVCSFTLEALPTRLFSVIGASRFLKKETPSGVRRDARTQMAGAASVVGGTMPAGAAAAGAAQGGAGPLARKKKGGMQEDLHMYELKQTEQLLITVRYSGTPPARRQSVSVARALALDGEGSTPLASMSLRNTPGYAGSLMTGFPTTNPAVSTPSDASPLTPGQSRPQRISRGTVQFDLAAPGSDTTGPPPATSITAAQPKPLGSASGDGEPLASSRPASGPHSKPQSARQPQAQQPLTVLPVPESAPRPDSPTRPLADAVLNGGEMTTRHGEMSMPGSARTEAAAANNYQAVLSAACSRPETGPSASGISELCKTVITDTTASTEYDPVHGTVRTAQQFRTVATGELRITFSNGMTQSIPIVVEEPIVA</sequence>
<evidence type="ECO:0000256" key="1">
    <source>
        <dbReference type="SAM" id="Coils"/>
    </source>
</evidence>
<dbReference type="PANTHER" id="PTHR46348">
    <property type="entry name" value="DELETED IN LUNG AND ESOPHAGEAL CANCER PROTEIN 1"/>
    <property type="match status" value="1"/>
</dbReference>
<feature type="region of interest" description="Disordered" evidence="2">
    <location>
        <begin position="2003"/>
        <end position="2124"/>
    </location>
</feature>
<dbReference type="Pfam" id="PF23316">
    <property type="entry name" value="Ig_DLEC1_6th"/>
    <property type="match status" value="1"/>
</dbReference>
<evidence type="ECO:0000313" key="4">
    <source>
        <dbReference type="Proteomes" id="UP001527925"/>
    </source>
</evidence>
<feature type="compositionally biased region" description="Low complexity" evidence="2">
    <location>
        <begin position="2090"/>
        <end position="2101"/>
    </location>
</feature>
<feature type="compositionally biased region" description="Basic and acidic residues" evidence="2">
    <location>
        <begin position="1117"/>
        <end position="1131"/>
    </location>
</feature>
<feature type="coiled-coil region" evidence="1">
    <location>
        <begin position="310"/>
        <end position="340"/>
    </location>
</feature>
<name>A0ABR4N9G0_9FUNG</name>
<proteinExistence type="predicted"/>
<dbReference type="Proteomes" id="UP001527925">
    <property type="component" value="Unassembled WGS sequence"/>
</dbReference>
<keyword evidence="4" id="KW-1185">Reference proteome</keyword>
<dbReference type="InterPro" id="IPR033304">
    <property type="entry name" value="DLEC1"/>
</dbReference>
<dbReference type="PANTHER" id="PTHR46348:SF1">
    <property type="entry name" value="DELETED IN LUNG AND ESOPHAGEAL CANCER PROTEIN 1"/>
    <property type="match status" value="1"/>
</dbReference>
<feature type="region of interest" description="Disordered" evidence="2">
    <location>
        <begin position="1"/>
        <end position="102"/>
    </location>
</feature>
<dbReference type="InterPro" id="IPR013783">
    <property type="entry name" value="Ig-like_fold"/>
</dbReference>
<dbReference type="EMBL" id="JADGIZ020000018">
    <property type="protein sequence ID" value="KAL2916142.1"/>
    <property type="molecule type" value="Genomic_DNA"/>
</dbReference>
<feature type="region of interest" description="Disordered" evidence="2">
    <location>
        <begin position="1445"/>
        <end position="1485"/>
    </location>
</feature>
<evidence type="ECO:0000256" key="2">
    <source>
        <dbReference type="SAM" id="MobiDB-lite"/>
    </source>
</evidence>
<gene>
    <name evidence="3" type="ORF">HK105_204233</name>
</gene>
<feature type="compositionally biased region" description="Low complexity" evidence="2">
    <location>
        <begin position="1474"/>
        <end position="1484"/>
    </location>
</feature>
<reference evidence="3 4" key="1">
    <citation type="submission" date="2023-09" db="EMBL/GenBank/DDBJ databases">
        <title>Pangenome analysis of Batrachochytrium dendrobatidis and related Chytrids.</title>
        <authorList>
            <person name="Yacoub M.N."/>
            <person name="Stajich J.E."/>
            <person name="James T.Y."/>
        </authorList>
    </citation>
    <scope>NUCLEOTIDE SEQUENCE [LARGE SCALE GENOMIC DNA]</scope>
    <source>
        <strain evidence="3 4">JEL0888</strain>
    </source>
</reference>
<organism evidence="3 4">
    <name type="scientific">Polyrhizophydium stewartii</name>
    <dbReference type="NCBI Taxonomy" id="2732419"/>
    <lineage>
        <taxon>Eukaryota</taxon>
        <taxon>Fungi</taxon>
        <taxon>Fungi incertae sedis</taxon>
        <taxon>Chytridiomycota</taxon>
        <taxon>Chytridiomycota incertae sedis</taxon>
        <taxon>Chytridiomycetes</taxon>
        <taxon>Rhizophydiales</taxon>
        <taxon>Rhizophydiales incertae sedis</taxon>
        <taxon>Polyrhizophydium</taxon>
    </lineage>
</organism>
<dbReference type="Gene3D" id="2.60.40.10">
    <property type="entry name" value="Immunoglobulins"/>
    <property type="match status" value="4"/>
</dbReference>
<feature type="compositionally biased region" description="Low complexity" evidence="2">
    <location>
        <begin position="71"/>
        <end position="102"/>
    </location>
</feature>
<evidence type="ECO:0000313" key="3">
    <source>
        <dbReference type="EMBL" id="KAL2916142.1"/>
    </source>
</evidence>
<keyword evidence="1" id="KW-0175">Coiled coil</keyword>
<comment type="caution">
    <text evidence="3">The sequence shown here is derived from an EMBL/GenBank/DDBJ whole genome shotgun (WGS) entry which is preliminary data.</text>
</comment>